<dbReference type="AlphaFoldDB" id="X1GUA8"/>
<organism evidence="1">
    <name type="scientific">marine sediment metagenome</name>
    <dbReference type="NCBI Taxonomy" id="412755"/>
    <lineage>
        <taxon>unclassified sequences</taxon>
        <taxon>metagenomes</taxon>
        <taxon>ecological metagenomes</taxon>
    </lineage>
</organism>
<sequence>MKMKRTTSIVIAVGLMTMFGLTIAPAPISADLTGDFDITVTAGVVSMTMNQSAWALGTGFSFNSSVWTNATYDSWLQVNNTGNIIQDFQVSVDDAAAT</sequence>
<dbReference type="EMBL" id="BARU01011476">
    <property type="protein sequence ID" value="GAH45199.1"/>
    <property type="molecule type" value="Genomic_DNA"/>
</dbReference>
<proteinExistence type="predicted"/>
<protein>
    <submittedName>
        <fullName evidence="1">Uncharacterized protein</fullName>
    </submittedName>
</protein>
<accession>X1GUA8</accession>
<feature type="non-terminal residue" evidence="1">
    <location>
        <position position="98"/>
    </location>
</feature>
<name>X1GUA8_9ZZZZ</name>
<reference evidence="1" key="1">
    <citation type="journal article" date="2014" name="Front. Microbiol.">
        <title>High frequency of phylogenetically diverse reductive dehalogenase-homologous genes in deep subseafloor sedimentary metagenomes.</title>
        <authorList>
            <person name="Kawai M."/>
            <person name="Futagami T."/>
            <person name="Toyoda A."/>
            <person name="Takaki Y."/>
            <person name="Nishi S."/>
            <person name="Hori S."/>
            <person name="Arai W."/>
            <person name="Tsubouchi T."/>
            <person name="Morono Y."/>
            <person name="Uchiyama I."/>
            <person name="Ito T."/>
            <person name="Fujiyama A."/>
            <person name="Inagaki F."/>
            <person name="Takami H."/>
        </authorList>
    </citation>
    <scope>NUCLEOTIDE SEQUENCE</scope>
    <source>
        <strain evidence="1">Expedition CK06-06</strain>
    </source>
</reference>
<evidence type="ECO:0000313" key="1">
    <source>
        <dbReference type="EMBL" id="GAH45199.1"/>
    </source>
</evidence>
<comment type="caution">
    <text evidence="1">The sequence shown here is derived from an EMBL/GenBank/DDBJ whole genome shotgun (WGS) entry which is preliminary data.</text>
</comment>
<gene>
    <name evidence="1" type="ORF">S03H2_21534</name>
</gene>